<dbReference type="HOGENOM" id="CLU_472719_0_0_1"/>
<keyword evidence="2" id="KW-0812">Transmembrane</keyword>
<protein>
    <submittedName>
        <fullName evidence="3">Uncharacterized protein</fullName>
    </submittedName>
</protein>
<keyword evidence="4" id="KW-1185">Reference proteome</keyword>
<feature type="transmembrane region" description="Helical" evidence="2">
    <location>
        <begin position="6"/>
        <end position="26"/>
    </location>
</feature>
<evidence type="ECO:0000313" key="3">
    <source>
        <dbReference type="EMBL" id="EFX63096.1"/>
    </source>
</evidence>
<reference evidence="3 4" key="1">
    <citation type="journal article" date="2011" name="Science">
        <title>The ecoresponsive genome of Daphnia pulex.</title>
        <authorList>
            <person name="Colbourne J.K."/>
            <person name="Pfrender M.E."/>
            <person name="Gilbert D."/>
            <person name="Thomas W.K."/>
            <person name="Tucker A."/>
            <person name="Oakley T.H."/>
            <person name="Tokishita S."/>
            <person name="Aerts A."/>
            <person name="Arnold G.J."/>
            <person name="Basu M.K."/>
            <person name="Bauer D.J."/>
            <person name="Caceres C.E."/>
            <person name="Carmel L."/>
            <person name="Casola C."/>
            <person name="Choi J.H."/>
            <person name="Detter J.C."/>
            <person name="Dong Q."/>
            <person name="Dusheyko S."/>
            <person name="Eads B.D."/>
            <person name="Frohlich T."/>
            <person name="Geiler-Samerotte K.A."/>
            <person name="Gerlach D."/>
            <person name="Hatcher P."/>
            <person name="Jogdeo S."/>
            <person name="Krijgsveld J."/>
            <person name="Kriventseva E.V."/>
            <person name="Kultz D."/>
            <person name="Laforsch C."/>
            <person name="Lindquist E."/>
            <person name="Lopez J."/>
            <person name="Manak J.R."/>
            <person name="Muller J."/>
            <person name="Pangilinan J."/>
            <person name="Patwardhan R.P."/>
            <person name="Pitluck S."/>
            <person name="Pritham E.J."/>
            <person name="Rechtsteiner A."/>
            <person name="Rho M."/>
            <person name="Rogozin I.B."/>
            <person name="Sakarya O."/>
            <person name="Salamov A."/>
            <person name="Schaack S."/>
            <person name="Shapiro H."/>
            <person name="Shiga Y."/>
            <person name="Skalitzky C."/>
            <person name="Smith Z."/>
            <person name="Souvorov A."/>
            <person name="Sung W."/>
            <person name="Tang Z."/>
            <person name="Tsuchiya D."/>
            <person name="Tu H."/>
            <person name="Vos H."/>
            <person name="Wang M."/>
            <person name="Wolf Y.I."/>
            <person name="Yamagata H."/>
            <person name="Yamada T."/>
            <person name="Ye Y."/>
            <person name="Shaw J.R."/>
            <person name="Andrews J."/>
            <person name="Crease T.J."/>
            <person name="Tang H."/>
            <person name="Lucas S.M."/>
            <person name="Robertson H.M."/>
            <person name="Bork P."/>
            <person name="Koonin E.V."/>
            <person name="Zdobnov E.M."/>
            <person name="Grigoriev I.V."/>
            <person name="Lynch M."/>
            <person name="Boore J.L."/>
        </authorList>
    </citation>
    <scope>NUCLEOTIDE SEQUENCE [LARGE SCALE GENOMIC DNA]</scope>
</reference>
<evidence type="ECO:0000256" key="1">
    <source>
        <dbReference type="SAM" id="MobiDB-lite"/>
    </source>
</evidence>
<dbReference type="InParanoid" id="E9HYT1"/>
<organism evidence="3 4">
    <name type="scientific">Daphnia pulex</name>
    <name type="common">Water flea</name>
    <dbReference type="NCBI Taxonomy" id="6669"/>
    <lineage>
        <taxon>Eukaryota</taxon>
        <taxon>Metazoa</taxon>
        <taxon>Ecdysozoa</taxon>
        <taxon>Arthropoda</taxon>
        <taxon>Crustacea</taxon>
        <taxon>Branchiopoda</taxon>
        <taxon>Diplostraca</taxon>
        <taxon>Cladocera</taxon>
        <taxon>Anomopoda</taxon>
        <taxon>Daphniidae</taxon>
        <taxon>Daphnia</taxon>
    </lineage>
</organism>
<evidence type="ECO:0000256" key="2">
    <source>
        <dbReference type="SAM" id="Phobius"/>
    </source>
</evidence>
<name>E9HYT1_DAPPU</name>
<keyword evidence="2" id="KW-0472">Membrane</keyword>
<dbReference type="AlphaFoldDB" id="E9HYT1"/>
<gene>
    <name evidence="3" type="ORF">DAPPUDRAFT_119537</name>
</gene>
<dbReference type="KEGG" id="dpx:DAPPUDRAFT_119537"/>
<feature type="region of interest" description="Disordered" evidence="1">
    <location>
        <begin position="481"/>
        <end position="508"/>
    </location>
</feature>
<sequence length="644" mass="74495">MNFFVEAFQFLTTLGLLPPFVIFLVFREIYFRIVGENPIDPIVWEKDPIEEMWMKLKRYFKICSLWTLSALVIDPLTRNNLFMITMLQLYVIDEFPPLLVEFLFELLFHWFTVRRSIGVEILFDHYQLSHQSNGNERSSNYQTFAFAFFTRALQDPGVSHMYNKLWRCRGLSKKQKEFQDNIANLILELSVEEFCRPLPENVSREDRRRSSNNIKLLAVLLKRENSGAEKKRNTARSLLKQHLQSGDKQSVEKLLQGILDNEPYCDCGQLSLAQEQLLLSWFNKGPAQSRKTTYEGDSDVGYETDDETIKRRSLKVKLSKLYVRNDYSFGLVGFIKRIYWNRLNDYRKNLKIPLKTKKALTEAVLPVEPHIQPKSDVISLERQDTVNEVTKETLNSTIPDSPIAPFEKVNVISTNDSSATGDVKDAGDSLPKLEFKSKIPIRKPKMVRNRTETRKRHEKLQVIPSAGMKLAPVAAAVKSSGDCTPKPFRAKPAPVSTYKPPSTMLNKDQPDRRAIKKHLSKPKVIEKPHKNEKPKQFRARPAPPSTYKPTLYPYLDRKLDVPRKICPSSYAIKTCLIEYLVSHSPPPWESKDTIRHAIGVLKQYPMNSSEMKSFFDNSMFVYEISEKSRNFVSEVISKLLKMEI</sequence>
<accession>E9HYT1</accession>
<dbReference type="Proteomes" id="UP000000305">
    <property type="component" value="Unassembled WGS sequence"/>
</dbReference>
<evidence type="ECO:0000313" key="4">
    <source>
        <dbReference type="Proteomes" id="UP000000305"/>
    </source>
</evidence>
<keyword evidence="2" id="KW-1133">Transmembrane helix</keyword>
<dbReference type="EMBL" id="GL733216">
    <property type="protein sequence ID" value="EFX63096.1"/>
    <property type="molecule type" value="Genomic_DNA"/>
</dbReference>
<proteinExistence type="predicted"/>